<feature type="transmembrane region" description="Helical" evidence="1">
    <location>
        <begin position="59"/>
        <end position="81"/>
    </location>
</feature>
<organism evidence="2 3">
    <name type="scientific">Acidovorax soli</name>
    <dbReference type="NCBI Taxonomy" id="592050"/>
    <lineage>
        <taxon>Bacteria</taxon>
        <taxon>Pseudomonadati</taxon>
        <taxon>Pseudomonadota</taxon>
        <taxon>Betaproteobacteria</taxon>
        <taxon>Burkholderiales</taxon>
        <taxon>Comamonadaceae</taxon>
        <taxon>Acidovorax</taxon>
    </lineage>
</organism>
<dbReference type="Proteomes" id="UP000575083">
    <property type="component" value="Unassembled WGS sequence"/>
</dbReference>
<gene>
    <name evidence="2" type="ORF">HNP48_004844</name>
</gene>
<keyword evidence="1" id="KW-0472">Membrane</keyword>
<keyword evidence="1" id="KW-1133">Transmembrane helix</keyword>
<protein>
    <submittedName>
        <fullName evidence="2">Uncharacterized protein</fullName>
    </submittedName>
</protein>
<dbReference type="AlphaFoldDB" id="A0A7X0PHN5"/>
<keyword evidence="1" id="KW-0812">Transmembrane</keyword>
<comment type="caution">
    <text evidence="2">The sequence shown here is derived from an EMBL/GenBank/DDBJ whole genome shotgun (WGS) entry which is preliminary data.</text>
</comment>
<accession>A0A7X0PHN5</accession>
<reference evidence="2 3" key="1">
    <citation type="submission" date="2020-08" db="EMBL/GenBank/DDBJ databases">
        <title>Functional genomics of gut bacteria from endangered species of beetles.</title>
        <authorList>
            <person name="Carlos-Shanley C."/>
        </authorList>
    </citation>
    <scope>NUCLEOTIDE SEQUENCE [LARGE SCALE GENOMIC DNA]</scope>
    <source>
        <strain evidence="2 3">S00198</strain>
    </source>
</reference>
<evidence type="ECO:0000313" key="3">
    <source>
        <dbReference type="Proteomes" id="UP000575083"/>
    </source>
</evidence>
<feature type="transmembrane region" description="Helical" evidence="1">
    <location>
        <begin position="88"/>
        <end position="106"/>
    </location>
</feature>
<evidence type="ECO:0000256" key="1">
    <source>
        <dbReference type="SAM" id="Phobius"/>
    </source>
</evidence>
<sequence>MPALQHRFLARFTQAVLTGSAVALLAPLLLVLVEFASLPLLLPDGTPDDGYTHTITSTLMAWPVLYLVVAVFHAGLFGLLARLGQLRWPVAMGVSAAWPCAVFPAMGGGMLATVVLSASFAAGAWVVCRIAAAPKTRGAT</sequence>
<dbReference type="RefSeq" id="WP_184861856.1">
    <property type="nucleotide sequence ID" value="NZ_JACHLK010000011.1"/>
</dbReference>
<proteinExistence type="predicted"/>
<keyword evidence="3" id="KW-1185">Reference proteome</keyword>
<name>A0A7X0PHN5_9BURK</name>
<evidence type="ECO:0000313" key="2">
    <source>
        <dbReference type="EMBL" id="MBB6562135.1"/>
    </source>
</evidence>
<feature type="transmembrane region" description="Helical" evidence="1">
    <location>
        <begin position="112"/>
        <end position="132"/>
    </location>
</feature>
<dbReference type="EMBL" id="JACHLK010000011">
    <property type="protein sequence ID" value="MBB6562135.1"/>
    <property type="molecule type" value="Genomic_DNA"/>
</dbReference>